<dbReference type="Gene3D" id="3.40.50.150">
    <property type="entry name" value="Vaccinia Virus protein VP39"/>
    <property type="match status" value="1"/>
</dbReference>
<dbReference type="EMBL" id="FWFX01000009">
    <property type="protein sequence ID" value="SLN56084.1"/>
    <property type="molecule type" value="Genomic_DNA"/>
</dbReference>
<keyword evidence="3" id="KW-1185">Reference proteome</keyword>
<dbReference type="InterPro" id="IPR029063">
    <property type="entry name" value="SAM-dependent_MTases_sf"/>
</dbReference>
<gene>
    <name evidence="2" type="ORF">ROA7450_02899</name>
</gene>
<dbReference type="CDD" id="cd02440">
    <property type="entry name" value="AdoMet_MTases"/>
    <property type="match status" value="1"/>
</dbReference>
<dbReference type="PANTHER" id="PTHR43861">
    <property type="entry name" value="TRANS-ACONITATE 2-METHYLTRANSFERASE-RELATED"/>
    <property type="match status" value="1"/>
</dbReference>
<dbReference type="AlphaFoldDB" id="A0A1X6ZPX1"/>
<dbReference type="RefSeq" id="WP_085806517.1">
    <property type="nucleotide sequence ID" value="NZ_FWFX01000009.1"/>
</dbReference>
<dbReference type="Pfam" id="PF08241">
    <property type="entry name" value="Methyltransf_11"/>
    <property type="match status" value="1"/>
</dbReference>
<name>A0A1X6ZPX1_9RHOB</name>
<proteinExistence type="predicted"/>
<evidence type="ECO:0000313" key="2">
    <source>
        <dbReference type="EMBL" id="SLN56084.1"/>
    </source>
</evidence>
<protein>
    <submittedName>
        <fullName evidence="2">Biotin biosynthesis protein BioC</fullName>
    </submittedName>
</protein>
<feature type="domain" description="Methyltransferase type 11" evidence="1">
    <location>
        <begin position="52"/>
        <end position="141"/>
    </location>
</feature>
<evidence type="ECO:0000313" key="3">
    <source>
        <dbReference type="Proteomes" id="UP000193061"/>
    </source>
</evidence>
<accession>A0A1X6ZPX1</accession>
<dbReference type="PANTHER" id="PTHR43861:SF1">
    <property type="entry name" value="TRANS-ACONITATE 2-METHYLTRANSFERASE"/>
    <property type="match status" value="1"/>
</dbReference>
<evidence type="ECO:0000259" key="1">
    <source>
        <dbReference type="Pfam" id="PF08241"/>
    </source>
</evidence>
<dbReference type="Proteomes" id="UP000193061">
    <property type="component" value="Unassembled WGS sequence"/>
</dbReference>
<sequence length="254" mass="28163">MTPVTIDRVERSFGRSFQSYASSASQQARIARHLARRLCDLGAPDHFHNTFEFGCGTGNLTRALQEHFTFGDRTLNDLTAEARETAKAFDASFLPGDVRDILWPRTPDLIASASTIQWLDNPEQIVLRAAQELAPGGWLAISSFGPQQYCELAELGSTAGAPGLRGAQDLTQSLANDPIISIHEYDEDYHQLWFDSPTDVLKHLRKTGVNAGAAQGWTRANLNQFYDQYLEKFGTAQGVPLTYHATWVIARKHG</sequence>
<dbReference type="InterPro" id="IPR013216">
    <property type="entry name" value="Methyltransf_11"/>
</dbReference>
<reference evidence="2 3" key="1">
    <citation type="submission" date="2017-03" db="EMBL/GenBank/DDBJ databases">
        <authorList>
            <person name="Afonso C.L."/>
            <person name="Miller P.J."/>
            <person name="Scott M.A."/>
            <person name="Spackman E."/>
            <person name="Goraichik I."/>
            <person name="Dimitrov K.M."/>
            <person name="Suarez D.L."/>
            <person name="Swayne D.E."/>
        </authorList>
    </citation>
    <scope>NUCLEOTIDE SEQUENCE [LARGE SCALE GENOMIC DNA]</scope>
    <source>
        <strain evidence="2 3">CECT 7450</strain>
    </source>
</reference>
<dbReference type="SUPFAM" id="SSF53335">
    <property type="entry name" value="S-adenosyl-L-methionine-dependent methyltransferases"/>
    <property type="match status" value="1"/>
</dbReference>
<dbReference type="OrthoDB" id="9802097at2"/>
<organism evidence="2 3">
    <name type="scientific">Roseovarius albus</name>
    <dbReference type="NCBI Taxonomy" id="1247867"/>
    <lineage>
        <taxon>Bacteria</taxon>
        <taxon>Pseudomonadati</taxon>
        <taxon>Pseudomonadota</taxon>
        <taxon>Alphaproteobacteria</taxon>
        <taxon>Rhodobacterales</taxon>
        <taxon>Roseobacteraceae</taxon>
        <taxon>Roseovarius</taxon>
    </lineage>
</organism>
<dbReference type="GO" id="GO:0008757">
    <property type="term" value="F:S-adenosylmethionine-dependent methyltransferase activity"/>
    <property type="evidence" value="ECO:0007669"/>
    <property type="project" value="InterPro"/>
</dbReference>